<evidence type="ECO:0000313" key="2">
    <source>
        <dbReference type="Proteomes" id="UP000282529"/>
    </source>
</evidence>
<name>A0A3N9P6N6_9BACL</name>
<reference evidence="1 2" key="1">
    <citation type="submission" date="2018-11" db="EMBL/GenBank/DDBJ databases">
        <title>Genome sequence of strain 7197.</title>
        <authorList>
            <person name="Gao J."/>
            <person name="Sun J."/>
        </authorList>
    </citation>
    <scope>NUCLEOTIDE SEQUENCE [LARGE SCALE GENOMIC DNA]</scope>
    <source>
        <strain evidence="1 2">7197</strain>
    </source>
</reference>
<gene>
    <name evidence="1" type="ORF">EH198_09285</name>
</gene>
<evidence type="ECO:0000313" key="1">
    <source>
        <dbReference type="EMBL" id="RQW11858.1"/>
    </source>
</evidence>
<proteinExistence type="predicted"/>
<protein>
    <submittedName>
        <fullName evidence="1">Uncharacterized protein</fullName>
    </submittedName>
</protein>
<dbReference type="AlphaFoldDB" id="A0A3N9P6N6"/>
<dbReference type="OrthoDB" id="6918560at2"/>
<dbReference type="EMBL" id="RQPI01000004">
    <property type="protein sequence ID" value="RQW11858.1"/>
    <property type="molecule type" value="Genomic_DNA"/>
</dbReference>
<organism evidence="1 2">
    <name type="scientific">Paenibacillus rhizophilus</name>
    <dbReference type="NCBI Taxonomy" id="1850366"/>
    <lineage>
        <taxon>Bacteria</taxon>
        <taxon>Bacillati</taxon>
        <taxon>Bacillota</taxon>
        <taxon>Bacilli</taxon>
        <taxon>Bacillales</taxon>
        <taxon>Paenibacillaceae</taxon>
        <taxon>Paenibacillus</taxon>
    </lineage>
</organism>
<keyword evidence="2" id="KW-1185">Reference proteome</keyword>
<dbReference type="Proteomes" id="UP000282529">
    <property type="component" value="Unassembled WGS sequence"/>
</dbReference>
<comment type="caution">
    <text evidence="1">The sequence shown here is derived from an EMBL/GenBank/DDBJ whole genome shotgun (WGS) entry which is preliminary data.</text>
</comment>
<dbReference type="RefSeq" id="WP_124695268.1">
    <property type="nucleotide sequence ID" value="NZ_JBHUFE010000039.1"/>
</dbReference>
<accession>A0A3N9P6N6</accession>
<sequence length="289" mass="33683">MRIFESLDRFASLISENFNSFMKDFPLESQAAEAVHQGMYSLTNDSEYINESISTGVTATLVFGAHSSWINAFNMTVSGHIDTGFSELRRAVEFTCYAAKIKGSDKRAEDWMKQRSDPQAMRRFSGQFRIPTAYTNEKFKYLRPLLVTYDMANYYGAHGNLETMAGKIHTTDGLRFSYQADREIIYLVAPSCILSGYRILQSLDAILDNLVIRPQNFKSTKEYIEKSIRELRLDLANYRYQGRIPEDIRRFICMDDDTETNKMFDEMIEKERLRMEKRKPSDLEMDYYI</sequence>